<keyword evidence="2" id="KW-0472">Membrane</keyword>
<evidence type="ECO:0000256" key="1">
    <source>
        <dbReference type="SAM" id="MobiDB-lite"/>
    </source>
</evidence>
<dbReference type="SUPFAM" id="SSF63825">
    <property type="entry name" value="YWTD domain"/>
    <property type="match status" value="1"/>
</dbReference>
<proteinExistence type="predicted"/>
<reference evidence="4" key="1">
    <citation type="journal article" date="2019" name="Int. J. Syst. Evol. Microbiol.">
        <title>The Global Catalogue of Microorganisms (GCM) 10K type strain sequencing project: providing services to taxonomists for standard genome sequencing and annotation.</title>
        <authorList>
            <consortium name="The Broad Institute Genomics Platform"/>
            <consortium name="The Broad Institute Genome Sequencing Center for Infectious Disease"/>
            <person name="Wu L."/>
            <person name="Ma J."/>
        </authorList>
    </citation>
    <scope>NUCLEOTIDE SEQUENCE [LARGE SCALE GENOMIC DNA]</scope>
    <source>
        <strain evidence="4">CCUG 59778</strain>
    </source>
</reference>
<protein>
    <recommendedName>
        <fullName evidence="5">6-bladed beta-propeller</fullName>
    </recommendedName>
</protein>
<accession>A0ABV8X1Q6</accession>
<evidence type="ECO:0000313" key="3">
    <source>
        <dbReference type="EMBL" id="MFC4409039.1"/>
    </source>
</evidence>
<keyword evidence="4" id="KW-1185">Reference proteome</keyword>
<evidence type="ECO:0000313" key="4">
    <source>
        <dbReference type="Proteomes" id="UP001595817"/>
    </source>
</evidence>
<dbReference type="EMBL" id="JBHSEC010000001">
    <property type="protein sequence ID" value="MFC4409039.1"/>
    <property type="molecule type" value="Genomic_DNA"/>
</dbReference>
<gene>
    <name evidence="3" type="ORF">ACFOZY_01175</name>
</gene>
<evidence type="ECO:0008006" key="5">
    <source>
        <dbReference type="Google" id="ProtNLM"/>
    </source>
</evidence>
<organism evidence="3 4">
    <name type="scientific">Chungangia koreensis</name>
    <dbReference type="NCBI Taxonomy" id="752657"/>
    <lineage>
        <taxon>Bacteria</taxon>
        <taxon>Bacillati</taxon>
        <taxon>Bacillota</taxon>
        <taxon>Bacilli</taxon>
        <taxon>Lactobacillales</taxon>
        <taxon>Chungangia</taxon>
    </lineage>
</organism>
<sequence length="547" mass="61369">MNNRKLNPNDAEFLRPLTERPDLEPDTQFVNDLRKRLRTEANRAPKGGRLAVLGIAAITILTAVASLFLLLNVANERPEDVAKGEPDVPPVVTTPAELGPPLQIEASEQIVELFSVNYGITDSEISEPVKSKGGGSDLTPMSFFVKDDVFYILDNAGKKVVVTDGTEHLLTIQLSEDAWLKDLFVDDDGMIYVLDEGRSVYKYDKDGKLIDTFPIQQENFISTSLSVNAEGDILVHEGGSRTLNLSTNETSPYVKHFGNTIAKADVVNEKEGRLILTEPDKETIIDIPFEDTFGALVVYDVNSKQIVYEKQEVKDESQISVYSDIYVADKKGNFLGAVRIPTERSTYYAEHRIRMDNNEIFFMSPEKDGVHFYQLIPGAEKRVVQDSDTIEKPESDKTEKEPPVEHEPSTSYLTEEFLNELRNGNMPGVEVKIGSTIEELKKQLGEPNRIGELEGGYLHDYGTYQYIQPALQDFIIGILMVIEEDGVTGEDFVKAWGEPTSEGPLVHPYEAYTMTYQLNENTVVNLETNSGRKDTVKFIRLMRFSTE</sequence>
<name>A0ABV8X1Q6_9LACT</name>
<keyword evidence="2" id="KW-1133">Transmembrane helix</keyword>
<keyword evidence="2" id="KW-0812">Transmembrane</keyword>
<dbReference type="RefSeq" id="WP_378151373.1">
    <property type="nucleotide sequence ID" value="NZ_JBHSEC010000001.1"/>
</dbReference>
<feature type="compositionally biased region" description="Basic and acidic residues" evidence="1">
    <location>
        <begin position="384"/>
        <end position="408"/>
    </location>
</feature>
<feature type="region of interest" description="Disordered" evidence="1">
    <location>
        <begin position="384"/>
        <end position="410"/>
    </location>
</feature>
<feature type="region of interest" description="Disordered" evidence="1">
    <location>
        <begin position="1"/>
        <end position="20"/>
    </location>
</feature>
<comment type="caution">
    <text evidence="3">The sequence shown here is derived from an EMBL/GenBank/DDBJ whole genome shotgun (WGS) entry which is preliminary data.</text>
</comment>
<dbReference type="Gene3D" id="2.120.10.30">
    <property type="entry name" value="TolB, C-terminal domain"/>
    <property type="match status" value="1"/>
</dbReference>
<feature type="transmembrane region" description="Helical" evidence="2">
    <location>
        <begin position="50"/>
        <end position="71"/>
    </location>
</feature>
<dbReference type="InterPro" id="IPR011042">
    <property type="entry name" value="6-blade_b-propeller_TolB-like"/>
</dbReference>
<dbReference type="Proteomes" id="UP001595817">
    <property type="component" value="Unassembled WGS sequence"/>
</dbReference>
<evidence type="ECO:0000256" key="2">
    <source>
        <dbReference type="SAM" id="Phobius"/>
    </source>
</evidence>